<dbReference type="Proteomes" id="UP000001374">
    <property type="component" value="Chromosome"/>
</dbReference>
<dbReference type="EMBL" id="CP001581">
    <property type="protein sequence ID" value="ACO84999.1"/>
    <property type="molecule type" value="Genomic_DNA"/>
</dbReference>
<evidence type="ECO:0000313" key="2">
    <source>
        <dbReference type="Proteomes" id="UP000001374"/>
    </source>
</evidence>
<organism evidence="1 2">
    <name type="scientific">Clostridium botulinum (strain Kyoto / Type A2)</name>
    <dbReference type="NCBI Taxonomy" id="536232"/>
    <lineage>
        <taxon>Bacteria</taxon>
        <taxon>Bacillati</taxon>
        <taxon>Bacillota</taxon>
        <taxon>Clostridia</taxon>
        <taxon>Eubacteriales</taxon>
        <taxon>Clostridiaceae</taxon>
        <taxon>Clostridium</taxon>
    </lineage>
</organism>
<reference evidence="1 2" key="1">
    <citation type="submission" date="2008-10" db="EMBL/GenBank/DDBJ databases">
        <title>Genome sequence of Clostridium botulinum A2 Kyoto.</title>
        <authorList>
            <person name="Shrivastava S."/>
            <person name="Brinkac L.M."/>
            <person name="Brown J.L."/>
            <person name="Bruce D."/>
            <person name="Detter C.C."/>
            <person name="Johnson E.A."/>
            <person name="Munk C.A."/>
            <person name="Smith L.A."/>
            <person name="Smith T.J."/>
            <person name="Sutton G."/>
            <person name="Brettin T.S."/>
        </authorList>
    </citation>
    <scope>NUCLEOTIDE SEQUENCE [LARGE SCALE GENOMIC DNA]</scope>
    <source>
        <strain evidence="2">Kyoto / Type A2</strain>
    </source>
</reference>
<protein>
    <submittedName>
        <fullName evidence="1">Uncharacterized protein</fullName>
    </submittedName>
</protein>
<proteinExistence type="predicted"/>
<accession>C1FU10</accession>
<gene>
    <name evidence="1" type="ordered locus">CLM_0864</name>
</gene>
<evidence type="ECO:0000313" key="1">
    <source>
        <dbReference type="EMBL" id="ACO84999.1"/>
    </source>
</evidence>
<sequence>MENLHGIAPQNIKLLFENEQLNIIKVLSLLQVLRNRSKKKFYTVEDVIFYYSLVNFDLIKLLYEDVNNLVKNRNRYLRFNKSINQIILELSNLKYIDIKGNLFSKKEHLGIRLNEEGEAFINTFDSEYFIHLAEIYKNVIINISNNSVNKNKIKGLLK</sequence>
<dbReference type="HOGENOM" id="CLU_1666323_0_0_9"/>
<name>C1FU10_CLOBJ</name>
<dbReference type="KEGG" id="cby:CLM_0864"/>
<dbReference type="RefSeq" id="WP_012704524.1">
    <property type="nucleotide sequence ID" value="NC_012563.1"/>
</dbReference>
<dbReference type="AlphaFoldDB" id="C1FU10"/>